<gene>
    <name evidence="1" type="ORF">QE152_g33900</name>
</gene>
<dbReference type="InterPro" id="IPR002060">
    <property type="entry name" value="Squ/phyt_synthse"/>
</dbReference>
<protein>
    <submittedName>
        <fullName evidence="1">Squalene/phytoene synthase</fullName>
    </submittedName>
</protein>
<evidence type="ECO:0000313" key="2">
    <source>
        <dbReference type="Proteomes" id="UP001458880"/>
    </source>
</evidence>
<comment type="caution">
    <text evidence="1">The sequence shown here is derived from an EMBL/GenBank/DDBJ whole genome shotgun (WGS) entry which is preliminary data.</text>
</comment>
<dbReference type="EMBL" id="JASPKY010000529">
    <property type="protein sequence ID" value="KAK9693891.1"/>
    <property type="molecule type" value="Genomic_DNA"/>
</dbReference>
<dbReference type="InterPro" id="IPR008949">
    <property type="entry name" value="Isoprenoid_synthase_dom_sf"/>
</dbReference>
<dbReference type="Pfam" id="PF00494">
    <property type="entry name" value="SQS_PSY"/>
    <property type="match status" value="1"/>
</dbReference>
<dbReference type="AlphaFoldDB" id="A0AAW1IVM6"/>
<sequence>MNLRCVKQYLPIKNNSMKVFVRRKSTTADYCLDYVKKYDYENFMCVLLLKNTARSSAVAVRSFNIEVARISEQVTQKNTGLMRLKFWEDLIDKVFTKDATKVPQHPVAIELFKAILSADFTKRHFKTLITSRSEYMNRSTFSTLEDIEKYTEKTVSHVYYLILEGNKIKNIHADHAASHLGKAQGIVQQLRTIPISKQINMICLPQEILAKNKVSHEEILRGKKSDRLTESVYEVAGRAHQHLSMARKLIGQVPKEARDVLLPAVNVDFYLDRLQKVHYDIFHPSLQHRSWTWLPKLWLMHYRNQY</sequence>
<name>A0AAW1IVM6_POPJA</name>
<proteinExistence type="predicted"/>
<accession>A0AAW1IVM6</accession>
<organism evidence="1 2">
    <name type="scientific">Popillia japonica</name>
    <name type="common">Japanese beetle</name>
    <dbReference type="NCBI Taxonomy" id="7064"/>
    <lineage>
        <taxon>Eukaryota</taxon>
        <taxon>Metazoa</taxon>
        <taxon>Ecdysozoa</taxon>
        <taxon>Arthropoda</taxon>
        <taxon>Hexapoda</taxon>
        <taxon>Insecta</taxon>
        <taxon>Pterygota</taxon>
        <taxon>Neoptera</taxon>
        <taxon>Endopterygota</taxon>
        <taxon>Coleoptera</taxon>
        <taxon>Polyphaga</taxon>
        <taxon>Scarabaeiformia</taxon>
        <taxon>Scarabaeidae</taxon>
        <taxon>Rutelinae</taxon>
        <taxon>Popillia</taxon>
    </lineage>
</organism>
<dbReference type="Proteomes" id="UP001458880">
    <property type="component" value="Unassembled WGS sequence"/>
</dbReference>
<evidence type="ECO:0000313" key="1">
    <source>
        <dbReference type="EMBL" id="KAK9693891.1"/>
    </source>
</evidence>
<dbReference type="Gene3D" id="1.10.600.10">
    <property type="entry name" value="Farnesyl Diphosphate Synthase"/>
    <property type="match status" value="1"/>
</dbReference>
<keyword evidence="2" id="KW-1185">Reference proteome</keyword>
<dbReference type="SUPFAM" id="SSF48576">
    <property type="entry name" value="Terpenoid synthases"/>
    <property type="match status" value="1"/>
</dbReference>
<reference evidence="1 2" key="1">
    <citation type="journal article" date="2024" name="BMC Genomics">
        <title>De novo assembly and annotation of Popillia japonica's genome with initial clues to its potential as an invasive pest.</title>
        <authorList>
            <person name="Cucini C."/>
            <person name="Boschi S."/>
            <person name="Funari R."/>
            <person name="Cardaioli E."/>
            <person name="Iannotti N."/>
            <person name="Marturano G."/>
            <person name="Paoli F."/>
            <person name="Bruttini M."/>
            <person name="Carapelli A."/>
            <person name="Frati F."/>
            <person name="Nardi F."/>
        </authorList>
    </citation>
    <scope>NUCLEOTIDE SEQUENCE [LARGE SCALE GENOMIC DNA]</scope>
    <source>
        <strain evidence="1">DMR45628</strain>
    </source>
</reference>